<gene>
    <name evidence="6 9" type="primary">map</name>
    <name evidence="9" type="ORF">P7079_02180</name>
</gene>
<dbReference type="SUPFAM" id="SSF55920">
    <property type="entry name" value="Creatinase/aminopeptidase"/>
    <property type="match status" value="1"/>
</dbReference>
<feature type="binding site" evidence="6">
    <location>
        <position position="99"/>
    </location>
    <ligand>
        <name>a divalent metal cation</name>
        <dbReference type="ChEBI" id="CHEBI:60240"/>
        <label>1</label>
    </ligand>
</feature>
<evidence type="ECO:0000256" key="1">
    <source>
        <dbReference type="ARBA" id="ARBA00002521"/>
    </source>
</evidence>
<dbReference type="CDD" id="cd01086">
    <property type="entry name" value="MetAP1"/>
    <property type="match status" value="1"/>
</dbReference>
<dbReference type="PANTHER" id="PTHR43330:SF27">
    <property type="entry name" value="METHIONINE AMINOPEPTIDASE"/>
    <property type="match status" value="1"/>
</dbReference>
<dbReference type="HAMAP" id="MF_01974">
    <property type="entry name" value="MetAP_1"/>
    <property type="match status" value="1"/>
</dbReference>
<feature type="binding site" evidence="6">
    <location>
        <position position="245"/>
    </location>
    <ligand>
        <name>a divalent metal cation</name>
        <dbReference type="ChEBI" id="CHEBI:60240"/>
        <label>1</label>
    </ligand>
</feature>
<comment type="function">
    <text evidence="1 6">Removes the N-terminal methionine from nascent proteins. The N-terminal methionine is often cleaved when the second residue in the primary sequence is small and uncharged (Met-Ala-, Cys, Gly, Pro, Ser, Thr, or Val). Requires deformylation of the N(alpha)-formylated initiator methionine before it can be hydrolyzed.</text>
</comment>
<keyword evidence="4 6" id="KW-0479">Metal-binding</keyword>
<comment type="catalytic activity">
    <reaction evidence="6 7">
        <text>Release of N-terminal amino acids, preferentially methionine, from peptides and arylamides.</text>
        <dbReference type="EC" id="3.4.11.18"/>
    </reaction>
</comment>
<comment type="similarity">
    <text evidence="6">Belongs to the peptidase M24A family. Methionine aminopeptidase type 1 subfamily.</text>
</comment>
<sequence>MRVRDKIEYKTDDQFRAMREAGLVVARIHQALRENVRAGVTTKELDDVALQVLDEAGVKSNFFGYYGYPAQTCISVNSTIVHGIPNDYVLQPGDLVSFDCGAVVNGWNGDAAFSVVLPGGDPKVRADRQRLCAQTEESMWVGIAAMAQGRFVGDIGEAIDDYVMSLPSSERPDIVLDYVGHGIGTSMHLPPDVPNYNTGDRGPRLKPGMALCIEPMLTAGKQDNKTLSDDWTVVTIDGKDACHWEHEVVLHEGGIWVITSPDGGASELARFGVEVAPLD</sequence>
<evidence type="ECO:0000313" key="9">
    <source>
        <dbReference type="EMBL" id="WFM83808.1"/>
    </source>
</evidence>
<protein>
    <recommendedName>
        <fullName evidence="6 7">Methionine aminopeptidase</fullName>
        <shortName evidence="6">MAP</shortName>
        <shortName evidence="6">MetAP</shortName>
        <ecNumber evidence="6 7">3.4.11.18</ecNumber>
    </recommendedName>
    <alternativeName>
        <fullName evidence="6">Peptidase M</fullName>
    </alternativeName>
</protein>
<feature type="binding site" evidence="6">
    <location>
        <position position="188"/>
    </location>
    <ligand>
        <name>substrate</name>
    </ligand>
</feature>
<dbReference type="Pfam" id="PF00557">
    <property type="entry name" value="Peptidase_M24"/>
    <property type="match status" value="1"/>
</dbReference>
<dbReference type="NCBIfam" id="TIGR00500">
    <property type="entry name" value="met_pdase_I"/>
    <property type="match status" value="1"/>
</dbReference>
<comment type="subunit">
    <text evidence="6">Monomer.</text>
</comment>
<reference evidence="9 10" key="1">
    <citation type="submission" date="2023-03" db="EMBL/GenBank/DDBJ databases">
        <title>Complete genome of Arcanobacterium canis strain DSM 25104 isolated in 2010 from a canine otitis externa in Germany.</title>
        <authorList>
            <person name="Borowiak M."/>
            <person name="Kreitlow A."/>
            <person name="Malorny B."/>
            <person name="Laemmler C."/>
            <person name="Prenger-Berninghoff E."/>
            <person name="Ploetz M."/>
            <person name="Abdulmawjood A."/>
        </authorList>
    </citation>
    <scope>NUCLEOTIDE SEQUENCE [LARGE SCALE GENOMIC DNA]</scope>
    <source>
        <strain evidence="9 10">DSM 25104</strain>
    </source>
</reference>
<evidence type="ECO:0000256" key="2">
    <source>
        <dbReference type="ARBA" id="ARBA00022438"/>
    </source>
</evidence>
<feature type="binding site" evidence="6">
    <location>
        <position position="82"/>
    </location>
    <ligand>
        <name>substrate</name>
    </ligand>
</feature>
<dbReference type="InterPro" id="IPR000994">
    <property type="entry name" value="Pept_M24"/>
</dbReference>
<evidence type="ECO:0000256" key="4">
    <source>
        <dbReference type="ARBA" id="ARBA00022723"/>
    </source>
</evidence>
<evidence type="ECO:0000256" key="5">
    <source>
        <dbReference type="ARBA" id="ARBA00022801"/>
    </source>
</evidence>
<dbReference type="EMBL" id="CP121208">
    <property type="protein sequence ID" value="WFM83808.1"/>
    <property type="molecule type" value="Genomic_DNA"/>
</dbReference>
<dbReference type="InterPro" id="IPR001714">
    <property type="entry name" value="Pept_M24_MAP"/>
</dbReference>
<evidence type="ECO:0000256" key="7">
    <source>
        <dbReference type="RuleBase" id="RU003653"/>
    </source>
</evidence>
<dbReference type="PANTHER" id="PTHR43330">
    <property type="entry name" value="METHIONINE AMINOPEPTIDASE"/>
    <property type="match status" value="1"/>
</dbReference>
<evidence type="ECO:0000313" key="10">
    <source>
        <dbReference type="Proteomes" id="UP001215216"/>
    </source>
</evidence>
<dbReference type="RefSeq" id="WP_278013203.1">
    <property type="nucleotide sequence ID" value="NZ_CP121208.1"/>
</dbReference>
<name>A0ABY8FZC8_9ACTO</name>
<keyword evidence="10" id="KW-1185">Reference proteome</keyword>
<evidence type="ECO:0000256" key="6">
    <source>
        <dbReference type="HAMAP-Rule" id="MF_01974"/>
    </source>
</evidence>
<feature type="binding site" evidence="6">
    <location>
        <position position="245"/>
    </location>
    <ligand>
        <name>a divalent metal cation</name>
        <dbReference type="ChEBI" id="CHEBI:60240"/>
        <label>2</label>
        <note>catalytic</note>
    </ligand>
</feature>
<dbReference type="GO" id="GO:0004239">
    <property type="term" value="F:initiator methionyl aminopeptidase activity"/>
    <property type="evidence" value="ECO:0007669"/>
    <property type="project" value="UniProtKB-EC"/>
</dbReference>
<dbReference type="InterPro" id="IPR002467">
    <property type="entry name" value="Pept_M24A_MAP1"/>
</dbReference>
<accession>A0ABY8FZC8</accession>
<keyword evidence="5 6" id="KW-0378">Hydrolase</keyword>
<keyword evidence="2 6" id="KW-0031">Aminopeptidase</keyword>
<keyword evidence="3 6" id="KW-0645">Protease</keyword>
<evidence type="ECO:0000259" key="8">
    <source>
        <dbReference type="Pfam" id="PF00557"/>
    </source>
</evidence>
<dbReference type="PROSITE" id="PS00680">
    <property type="entry name" value="MAP_1"/>
    <property type="match status" value="1"/>
</dbReference>
<dbReference type="InterPro" id="IPR036005">
    <property type="entry name" value="Creatinase/aminopeptidase-like"/>
</dbReference>
<feature type="binding site" evidence="6">
    <location>
        <position position="214"/>
    </location>
    <ligand>
        <name>a divalent metal cation</name>
        <dbReference type="ChEBI" id="CHEBI:60240"/>
        <label>2</label>
        <note>catalytic</note>
    </ligand>
</feature>
<organism evidence="9 10">
    <name type="scientific">Arcanobacterium canis</name>
    <dbReference type="NCBI Taxonomy" id="999183"/>
    <lineage>
        <taxon>Bacteria</taxon>
        <taxon>Bacillati</taxon>
        <taxon>Actinomycetota</taxon>
        <taxon>Actinomycetes</taxon>
        <taxon>Actinomycetales</taxon>
        <taxon>Actinomycetaceae</taxon>
        <taxon>Arcanobacterium</taxon>
    </lineage>
</organism>
<feature type="domain" description="Peptidase M24" evidence="8">
    <location>
        <begin position="17"/>
        <end position="251"/>
    </location>
</feature>
<evidence type="ECO:0000256" key="3">
    <source>
        <dbReference type="ARBA" id="ARBA00022670"/>
    </source>
</evidence>
<comment type="cofactor">
    <cofactor evidence="6">
        <name>Co(2+)</name>
        <dbReference type="ChEBI" id="CHEBI:48828"/>
    </cofactor>
    <cofactor evidence="6">
        <name>Zn(2+)</name>
        <dbReference type="ChEBI" id="CHEBI:29105"/>
    </cofactor>
    <cofactor evidence="6">
        <name>Mn(2+)</name>
        <dbReference type="ChEBI" id="CHEBI:29035"/>
    </cofactor>
    <cofactor evidence="6">
        <name>Fe(2+)</name>
        <dbReference type="ChEBI" id="CHEBI:29033"/>
    </cofactor>
    <text evidence="6">Binds 2 divalent metal cations per subunit. Has a high-affinity and a low affinity metal-binding site. The true nature of the physiological cofactor is under debate. The enzyme is active with cobalt, zinc, manganese or divalent iron ions. Most likely, methionine aminopeptidases function as mononuclear Fe(2+)-metalloproteases under physiological conditions, and the catalytically relevant metal-binding site has been assigned to the histidine-containing high-affinity site.</text>
</comment>
<dbReference type="EC" id="3.4.11.18" evidence="6 7"/>
<feature type="binding site" evidence="6">
    <location>
        <position position="110"/>
    </location>
    <ligand>
        <name>a divalent metal cation</name>
        <dbReference type="ChEBI" id="CHEBI:60240"/>
        <label>2</label>
        <note>catalytic</note>
    </ligand>
</feature>
<feature type="binding site" evidence="6">
    <location>
        <position position="181"/>
    </location>
    <ligand>
        <name>a divalent metal cation</name>
        <dbReference type="ChEBI" id="CHEBI:60240"/>
        <label>2</label>
        <note>catalytic</note>
    </ligand>
</feature>
<proteinExistence type="inferred from homology"/>
<dbReference type="Gene3D" id="3.90.230.10">
    <property type="entry name" value="Creatinase/methionine aminopeptidase superfamily"/>
    <property type="match status" value="1"/>
</dbReference>
<feature type="binding site" evidence="6">
    <location>
        <position position="110"/>
    </location>
    <ligand>
        <name>a divalent metal cation</name>
        <dbReference type="ChEBI" id="CHEBI:60240"/>
        <label>1</label>
    </ligand>
</feature>
<dbReference type="PRINTS" id="PR00599">
    <property type="entry name" value="MAPEPTIDASE"/>
</dbReference>
<dbReference type="Proteomes" id="UP001215216">
    <property type="component" value="Chromosome"/>
</dbReference>